<keyword evidence="1" id="KW-0472">Membrane</keyword>
<organism evidence="2">
    <name type="scientific">freshwater metagenome</name>
    <dbReference type="NCBI Taxonomy" id="449393"/>
    <lineage>
        <taxon>unclassified sequences</taxon>
        <taxon>metagenomes</taxon>
        <taxon>ecological metagenomes</taxon>
    </lineage>
</organism>
<keyword evidence="1" id="KW-0812">Transmembrane</keyword>
<dbReference type="AlphaFoldDB" id="A0A094Q129"/>
<dbReference type="EMBL" id="JNSL01000069">
    <property type="protein sequence ID" value="KGA17072.1"/>
    <property type="molecule type" value="Genomic_DNA"/>
</dbReference>
<evidence type="ECO:0000256" key="1">
    <source>
        <dbReference type="SAM" id="Phobius"/>
    </source>
</evidence>
<gene>
    <name evidence="2" type="ORF">GM51_11240</name>
</gene>
<name>A0A094Q129_9ZZZZ</name>
<reference evidence="2" key="1">
    <citation type="submission" date="2014-06" db="EMBL/GenBank/DDBJ databases">
        <title>Key roles for freshwater Actinobacteria revealed by deep metagenomic sequencing.</title>
        <authorList>
            <person name="Ghai R."/>
            <person name="Mizuno C.M."/>
            <person name="Picazo A."/>
            <person name="Camacho A."/>
            <person name="Rodriguez-Valera F."/>
        </authorList>
    </citation>
    <scope>NUCLEOTIDE SEQUENCE</scope>
</reference>
<evidence type="ECO:0000313" key="2">
    <source>
        <dbReference type="EMBL" id="KGA17072.1"/>
    </source>
</evidence>
<accession>A0A094Q129</accession>
<keyword evidence="1" id="KW-1133">Transmembrane helix</keyword>
<protein>
    <submittedName>
        <fullName evidence="2">Uncharacterized protein</fullName>
    </submittedName>
</protein>
<feature type="transmembrane region" description="Helical" evidence="1">
    <location>
        <begin position="25"/>
        <end position="48"/>
    </location>
</feature>
<comment type="caution">
    <text evidence="2">The sequence shown here is derived from an EMBL/GenBank/DDBJ whole genome shotgun (WGS) entry which is preliminary data.</text>
</comment>
<proteinExistence type="predicted"/>
<feature type="transmembrane region" description="Helical" evidence="1">
    <location>
        <begin position="79"/>
        <end position="101"/>
    </location>
</feature>
<sequence>MFALVCTGASSQIIGRPVIWLDDQRWGALTLTLLVIATCFPLMATALWSLFHGPHVWLVSVVPVIDLLILAALDRHNSPGSAVVTLLLGVAGTLSIAGAFAGRYRLSNASRATTASN</sequence>
<feature type="transmembrane region" description="Helical" evidence="1">
    <location>
        <begin position="55"/>
        <end position="73"/>
    </location>
</feature>